<comment type="caution">
    <text evidence="1">The sequence shown here is derived from an EMBL/GenBank/DDBJ whole genome shotgun (WGS) entry which is preliminary data.</text>
</comment>
<name>A0ABU4YHS3_9HYPH</name>
<dbReference type="SUPFAM" id="SSF55298">
    <property type="entry name" value="YjgF-like"/>
    <property type="match status" value="1"/>
</dbReference>
<dbReference type="InterPro" id="IPR035959">
    <property type="entry name" value="RutC-like_sf"/>
</dbReference>
<gene>
    <name evidence="1" type="ORF">RFM52_14925</name>
</gene>
<dbReference type="PANTHER" id="PTHR11803:SF44">
    <property type="entry name" value="RUTC FAMILY PROTEIN YJGH"/>
    <property type="match status" value="1"/>
</dbReference>
<evidence type="ECO:0000313" key="2">
    <source>
        <dbReference type="Proteomes" id="UP001280156"/>
    </source>
</evidence>
<sequence>MGKKAIIPSGMEPLYRDWRMSPGLECSGFVFLTGFNGIRLDGTLSADPSEQIWDAFIQVQMVLQEGGLTFGDVVEVTSYHVGLRHHLEQFKSIWAQFVREPYPAWTAIEVAGFASDSVVIELRVVAHRSG</sequence>
<protein>
    <submittedName>
        <fullName evidence="1">Rid family hydrolase</fullName>
    </submittedName>
</protein>
<dbReference type="RefSeq" id="WP_320295599.1">
    <property type="nucleotide sequence ID" value="NZ_JAVIIU010000005.1"/>
</dbReference>
<dbReference type="EMBL" id="JAVIIV010000008">
    <property type="protein sequence ID" value="MDX8486497.1"/>
    <property type="molecule type" value="Genomic_DNA"/>
</dbReference>
<organism evidence="1 2">
    <name type="scientific">Mesorhizobium humile</name>
    <dbReference type="NCBI Taxonomy" id="3072313"/>
    <lineage>
        <taxon>Bacteria</taxon>
        <taxon>Pseudomonadati</taxon>
        <taxon>Pseudomonadota</taxon>
        <taxon>Alphaproteobacteria</taxon>
        <taxon>Hyphomicrobiales</taxon>
        <taxon>Phyllobacteriaceae</taxon>
        <taxon>Mesorhizobium</taxon>
    </lineage>
</organism>
<accession>A0ABU4YHS3</accession>
<dbReference type="Gene3D" id="3.30.1330.40">
    <property type="entry name" value="RutC-like"/>
    <property type="match status" value="1"/>
</dbReference>
<evidence type="ECO:0000313" key="1">
    <source>
        <dbReference type="EMBL" id="MDX8486497.1"/>
    </source>
</evidence>
<dbReference type="Proteomes" id="UP001280156">
    <property type="component" value="Unassembled WGS sequence"/>
</dbReference>
<keyword evidence="2" id="KW-1185">Reference proteome</keyword>
<dbReference type="InterPro" id="IPR006175">
    <property type="entry name" value="YjgF/YER057c/UK114"/>
</dbReference>
<keyword evidence="1" id="KW-0378">Hydrolase</keyword>
<reference evidence="1 2" key="1">
    <citation type="submission" date="2023-08" db="EMBL/GenBank/DDBJ databases">
        <title>Implementing the SeqCode for naming new Mesorhizobium species isolated from Vachellia karroo root nodules.</title>
        <authorList>
            <person name="Van Lill M."/>
        </authorList>
    </citation>
    <scope>NUCLEOTIDE SEQUENCE [LARGE SCALE GENOMIC DNA]</scope>
    <source>
        <strain evidence="1 2">VK2B</strain>
    </source>
</reference>
<dbReference type="GO" id="GO:0016787">
    <property type="term" value="F:hydrolase activity"/>
    <property type="evidence" value="ECO:0007669"/>
    <property type="project" value="UniProtKB-KW"/>
</dbReference>
<proteinExistence type="predicted"/>
<dbReference type="PANTHER" id="PTHR11803">
    <property type="entry name" value="2-IMINOBUTANOATE/2-IMINOPROPANOATE DEAMINASE RIDA"/>
    <property type="match status" value="1"/>
</dbReference>
<dbReference type="Pfam" id="PF01042">
    <property type="entry name" value="Ribonuc_L-PSP"/>
    <property type="match status" value="1"/>
</dbReference>